<keyword evidence="2" id="KW-0238">DNA-binding</keyword>
<dbReference type="GO" id="GO:0003677">
    <property type="term" value="F:DNA binding"/>
    <property type="evidence" value="ECO:0007669"/>
    <property type="project" value="UniProtKB-KW"/>
</dbReference>
<dbReference type="GeneID" id="75691606"/>
<dbReference type="Proteomes" id="UP000827442">
    <property type="component" value="Segment"/>
</dbReference>
<reference evidence="2 3" key="1">
    <citation type="submission" date="2021-04" db="EMBL/GenBank/DDBJ databases">
        <authorList>
            <person name="Shkoporov A.N."/>
            <person name="Stockdale S.R."/>
            <person name="Guerin E."/>
            <person name="Ross R.P."/>
            <person name="Hill C."/>
        </authorList>
    </citation>
    <scope>NUCLEOTIDE SEQUENCE [LARGE SCALE GENOMIC DNA]</scope>
    <source>
        <strain evidence="3">cr17_1</strain>
    </source>
</reference>
<feature type="region of interest" description="Disordered" evidence="1">
    <location>
        <begin position="1"/>
        <end position="26"/>
    </location>
</feature>
<dbReference type="KEGG" id="vg:75691606"/>
<accession>A0AAE7RZY1</accession>
<protein>
    <submittedName>
        <fullName evidence="2">SSB single stranded DNA-binding protein</fullName>
    </submittedName>
</protein>
<dbReference type="EMBL" id="MZ130488">
    <property type="protein sequence ID" value="QWM90323.1"/>
    <property type="molecule type" value="Genomic_DNA"/>
</dbReference>
<proteinExistence type="predicted"/>
<name>A0AAE7RZY1_9CAUD</name>
<keyword evidence="3" id="KW-1185">Reference proteome</keyword>
<evidence type="ECO:0000313" key="2">
    <source>
        <dbReference type="EMBL" id="QWM90323.1"/>
    </source>
</evidence>
<evidence type="ECO:0000256" key="1">
    <source>
        <dbReference type="SAM" id="MobiDB-lite"/>
    </source>
</evidence>
<dbReference type="RefSeq" id="YP_010359895.1">
    <property type="nucleotide sequence ID" value="NC_062778.1"/>
</dbReference>
<sequence>MVQEKDGKSTTDQSAEPKVIKKARRGITNEVRGAARIKFSQRDANPQNGLFLAHIEDIKVTEATIGEDSVGLPSFTGMTIPKIQITFASNHKNISERRYITQQLMPAESNVDTIPGGKDEWKVNSILQMMKHYMDVFILKGREMTEEEENALTLPFEDFDENGEYISIPTEEVIAGWKTLFTNFVAIMRNDRVDNGIPVYKKSANEFITIWLKLLCCIKQKGAWKAINSGRNAGDLAVPGFVGEGIIEIYKANALPTLRVDVSKESIILQEIAKTPTMPNVGSAPGIAGVPITQSAPGMVMPESPIDFGAPADGLPF</sequence>
<organism evidence="2 3">
    <name type="scientific">uncultured phage cr17_1</name>
    <dbReference type="NCBI Taxonomy" id="2986404"/>
    <lineage>
        <taxon>Viruses</taxon>
        <taxon>Duplodnaviria</taxon>
        <taxon>Heunggongvirae</taxon>
        <taxon>Uroviricota</taxon>
        <taxon>Caudoviricetes</taxon>
        <taxon>Crassvirales</taxon>
        <taxon>Intestiviridae</taxon>
        <taxon>Crudevirinae</taxon>
        <taxon>Endlipuvirus</taxon>
        <taxon>Endlipuvirus intestinihominis</taxon>
    </lineage>
</organism>
<gene>
    <name evidence="2" type="primary">gp_25583</name>
</gene>
<evidence type="ECO:0000313" key="3">
    <source>
        <dbReference type="Proteomes" id="UP000827442"/>
    </source>
</evidence>